<comment type="similarity">
    <text evidence="1">Belongs to the DnaB/DnaD family.</text>
</comment>
<dbReference type="PATRIC" id="fig|1360.106.peg.2755"/>
<dbReference type="EMBL" id="LKLP01000056">
    <property type="protein sequence ID" value="KSU10230.1"/>
    <property type="molecule type" value="Genomic_DNA"/>
</dbReference>
<evidence type="ECO:0000313" key="4">
    <source>
        <dbReference type="EMBL" id="KSU10230.1"/>
    </source>
</evidence>
<evidence type="ECO:0000259" key="3">
    <source>
        <dbReference type="Pfam" id="PF07261"/>
    </source>
</evidence>
<dbReference type="Gene3D" id="1.10.10.630">
    <property type="entry name" value="DnaD domain-like"/>
    <property type="match status" value="1"/>
</dbReference>
<organism evidence="4 5">
    <name type="scientific">Lactococcus lactis subsp. lactis</name>
    <name type="common">Streptococcus lactis</name>
    <dbReference type="NCBI Taxonomy" id="1360"/>
    <lineage>
        <taxon>Bacteria</taxon>
        <taxon>Bacillati</taxon>
        <taxon>Bacillota</taxon>
        <taxon>Bacilli</taxon>
        <taxon>Lactobacillales</taxon>
        <taxon>Streptococcaceae</taxon>
        <taxon>Lactococcus</taxon>
    </lineage>
</organism>
<dbReference type="Pfam" id="PF07261">
    <property type="entry name" value="DnaB_2"/>
    <property type="match status" value="1"/>
</dbReference>
<dbReference type="PANTHER" id="PTHR37293">
    <property type="entry name" value="PHAGE REPLICATION PROTEIN-RELATED"/>
    <property type="match status" value="1"/>
</dbReference>
<reference evidence="5" key="1">
    <citation type="submission" date="2015-10" db="EMBL/GenBank/DDBJ databases">
        <title>Draft Genome Sequences of 11 Lactococcus lactis subspecies cremoris strains.</title>
        <authorList>
            <person name="Wels M."/>
            <person name="Backus L."/>
            <person name="Boekhorst J."/>
            <person name="Dijkstra A."/>
            <person name="Beerthuizen M."/>
            <person name="Kelly W."/>
            <person name="Siezen R."/>
            <person name="Bachmann H."/>
            <person name="Van Hijum S."/>
        </authorList>
    </citation>
    <scope>NUCLEOTIDE SEQUENCE [LARGE SCALE GENOMIC DNA]</scope>
    <source>
        <strain evidence="5">LMG8520</strain>
    </source>
</reference>
<name>A0A0V8D9I6_LACLL</name>
<evidence type="ECO:0000256" key="1">
    <source>
        <dbReference type="ARBA" id="ARBA00093462"/>
    </source>
</evidence>
<evidence type="ECO:0000313" key="5">
    <source>
        <dbReference type="Proteomes" id="UP000054230"/>
    </source>
</evidence>
<feature type="domain" description="DnaB/C C-terminal" evidence="3">
    <location>
        <begin position="183"/>
        <end position="250"/>
    </location>
</feature>
<dbReference type="InterPro" id="IPR053162">
    <property type="entry name" value="DnaD"/>
</dbReference>
<dbReference type="SUPFAM" id="SSF158499">
    <property type="entry name" value="DnaD domain-like"/>
    <property type="match status" value="1"/>
</dbReference>
<dbReference type="NCBIfam" id="TIGR01446">
    <property type="entry name" value="DnaD_dom"/>
    <property type="match status" value="1"/>
</dbReference>
<dbReference type="AlphaFoldDB" id="A0A0V8D9I6"/>
<accession>A0A0V8D9I6</accession>
<proteinExistence type="inferred from homology"/>
<dbReference type="InterPro" id="IPR006343">
    <property type="entry name" value="DnaB/C_C"/>
</dbReference>
<dbReference type="Proteomes" id="UP000054230">
    <property type="component" value="Unassembled WGS sequence"/>
</dbReference>
<feature type="region of interest" description="Disordered" evidence="2">
    <location>
        <begin position="263"/>
        <end position="288"/>
    </location>
</feature>
<evidence type="ECO:0000256" key="2">
    <source>
        <dbReference type="SAM" id="MobiDB-lite"/>
    </source>
</evidence>
<dbReference type="PANTHER" id="PTHR37293:SF9">
    <property type="entry name" value="PHI ETA ORF 22-LIKE PROTEIN"/>
    <property type="match status" value="1"/>
</dbReference>
<sequence>MFTHNHSSPAFNLKMKLEINIEERSKMQRIKRKKAANNFTILSNEFLRDENLSLKAKGLLAYILSLPDDWKIYFEEIEKHHRDGKASLRSAWKELESNGYARTLRKTDPETKAVKEWYKEVSDFKKPDSDFPDVAFPDLAFPDVGNQQLLNTNIQNTEKQNTDNKKTTTLSDENSGLFQKLSDIYQENFGMASSLIIENIKYDLEDFGFDLVKEAMTRAALDKKSYRTAQNILKDWQRKGVKTLQDVEADDVNFRNRNQKSYSNAAKKVFKPAPNWSNPQTKKDRQYMTDEEVEDLINGLGNP</sequence>
<comment type="caution">
    <text evidence="4">The sequence shown here is derived from an EMBL/GenBank/DDBJ whole genome shotgun (WGS) entry which is preliminary data.</text>
</comment>
<gene>
    <name evidence="4" type="ORF">LMG8520_1115</name>
</gene>
<protein>
    <submittedName>
        <fullName evidence="4">Phage replication initiation protein</fullName>
    </submittedName>
</protein>
<dbReference type="InterPro" id="IPR034829">
    <property type="entry name" value="DnaD-like_sf"/>
</dbReference>